<comment type="catalytic activity">
    <reaction evidence="10">
        <text>GTP + H2O = GDP + phosphate + H(+)</text>
        <dbReference type="Rhea" id="RHEA:19669"/>
        <dbReference type="ChEBI" id="CHEBI:15377"/>
        <dbReference type="ChEBI" id="CHEBI:15378"/>
        <dbReference type="ChEBI" id="CHEBI:37565"/>
        <dbReference type="ChEBI" id="CHEBI:43474"/>
        <dbReference type="ChEBI" id="CHEBI:58189"/>
    </reaction>
    <physiologicalReaction direction="left-to-right" evidence="10">
        <dbReference type="Rhea" id="RHEA:19670"/>
    </physiologicalReaction>
</comment>
<evidence type="ECO:0000313" key="13">
    <source>
        <dbReference type="EMBL" id="ELU15920.1"/>
    </source>
</evidence>
<evidence type="ECO:0000256" key="6">
    <source>
        <dbReference type="ARBA" id="ARBA00022842"/>
    </source>
</evidence>
<dbReference type="EnsemblMetazoa" id="CapteT120023">
    <property type="protein sequence ID" value="CapteP120023"/>
    <property type="gene ID" value="CapteG120023"/>
</dbReference>
<keyword evidence="6" id="KW-0460">Magnesium</keyword>
<reference evidence="13 15" key="2">
    <citation type="journal article" date="2013" name="Nature">
        <title>Insights into bilaterian evolution from three spiralian genomes.</title>
        <authorList>
            <person name="Simakov O."/>
            <person name="Marletaz F."/>
            <person name="Cho S.J."/>
            <person name="Edsinger-Gonzales E."/>
            <person name="Havlak P."/>
            <person name="Hellsten U."/>
            <person name="Kuo D.H."/>
            <person name="Larsson T."/>
            <person name="Lv J."/>
            <person name="Arendt D."/>
            <person name="Savage R."/>
            <person name="Osoegawa K."/>
            <person name="de Jong P."/>
            <person name="Grimwood J."/>
            <person name="Chapman J.A."/>
            <person name="Shapiro H."/>
            <person name="Aerts A."/>
            <person name="Otillar R.P."/>
            <person name="Terry A.Y."/>
            <person name="Boore J.L."/>
            <person name="Grigoriev I.V."/>
            <person name="Lindberg D.R."/>
            <person name="Seaver E.C."/>
            <person name="Weisblat D.A."/>
            <person name="Putnam N.H."/>
            <person name="Rokhsar D.S."/>
        </authorList>
    </citation>
    <scope>NUCLEOTIDE SEQUENCE</scope>
    <source>
        <strain evidence="13 15">I ESC-2004</strain>
    </source>
</reference>
<dbReference type="EMBL" id="AMQN01037311">
    <property type="status" value="NOT_ANNOTATED_CDS"/>
    <property type="molecule type" value="Genomic_DNA"/>
</dbReference>
<feature type="non-terminal residue" evidence="13">
    <location>
        <position position="1"/>
    </location>
</feature>
<protein>
    <recommendedName>
        <fullName evidence="12">GB1/RHD3-type G domain-containing protein</fullName>
    </recommendedName>
</protein>
<reference evidence="15" key="1">
    <citation type="submission" date="2012-12" db="EMBL/GenBank/DDBJ databases">
        <authorList>
            <person name="Hellsten U."/>
            <person name="Grimwood J."/>
            <person name="Chapman J.A."/>
            <person name="Shapiro H."/>
            <person name="Aerts A."/>
            <person name="Otillar R.P."/>
            <person name="Terry A.Y."/>
            <person name="Boore J.L."/>
            <person name="Simakov O."/>
            <person name="Marletaz F."/>
            <person name="Cho S.-J."/>
            <person name="Edsinger-Gonzales E."/>
            <person name="Havlak P."/>
            <person name="Kuo D.-H."/>
            <person name="Larsson T."/>
            <person name="Lv J."/>
            <person name="Arendt D."/>
            <person name="Savage R."/>
            <person name="Osoegawa K."/>
            <person name="de Jong P."/>
            <person name="Lindberg D.R."/>
            <person name="Seaver E.C."/>
            <person name="Weisblat D.A."/>
            <person name="Putnam N.H."/>
            <person name="Grigoriev I.V."/>
            <person name="Rokhsar D.S."/>
        </authorList>
    </citation>
    <scope>NUCLEOTIDE SEQUENCE</scope>
    <source>
        <strain evidence="15">I ESC-2004</strain>
    </source>
</reference>
<dbReference type="Gene3D" id="3.40.50.300">
    <property type="entry name" value="P-loop containing nucleotide triphosphate hydrolases"/>
    <property type="match status" value="1"/>
</dbReference>
<dbReference type="Proteomes" id="UP000014760">
    <property type="component" value="Unassembled WGS sequence"/>
</dbReference>
<dbReference type="PROSITE" id="PS51715">
    <property type="entry name" value="G_GB1_RHD3"/>
    <property type="match status" value="1"/>
</dbReference>
<dbReference type="InterPro" id="IPR036543">
    <property type="entry name" value="Guanylate-bd_C_sf"/>
</dbReference>
<evidence type="ECO:0000256" key="10">
    <source>
        <dbReference type="ARBA" id="ARBA00049117"/>
    </source>
</evidence>
<evidence type="ECO:0000313" key="15">
    <source>
        <dbReference type="Proteomes" id="UP000014760"/>
    </source>
</evidence>
<proteinExistence type="inferred from homology"/>
<keyword evidence="7" id="KW-1133">Transmembrane helix</keyword>
<comment type="subcellular location">
    <subcellularLocation>
        <location evidence="1">Endoplasmic reticulum membrane</location>
        <topology evidence="1">Multi-pass membrane protein</topology>
    </subcellularLocation>
</comment>
<dbReference type="InterPro" id="IPR030386">
    <property type="entry name" value="G_GB1_RHD3_dom"/>
</dbReference>
<dbReference type="InterPro" id="IPR027417">
    <property type="entry name" value="P-loop_NTPase"/>
</dbReference>
<dbReference type="FunFam" id="1.20.58.420:FF:000001">
    <property type="entry name" value="Atlastin-1 isoform 1"/>
    <property type="match status" value="1"/>
</dbReference>
<dbReference type="GO" id="GO:0005789">
    <property type="term" value="C:endoplasmic reticulum membrane"/>
    <property type="evidence" value="ECO:0007669"/>
    <property type="project" value="UniProtKB-SubCell"/>
</dbReference>
<evidence type="ECO:0000256" key="11">
    <source>
        <dbReference type="PROSITE-ProRule" id="PRU01052"/>
    </source>
</evidence>
<evidence type="ECO:0000256" key="9">
    <source>
        <dbReference type="ARBA" id="ARBA00023136"/>
    </source>
</evidence>
<reference evidence="14" key="3">
    <citation type="submission" date="2015-06" db="UniProtKB">
        <authorList>
            <consortium name="EnsemblMetazoa"/>
        </authorList>
    </citation>
    <scope>IDENTIFICATION</scope>
</reference>
<comment type="similarity">
    <text evidence="11">Belongs to the TRAFAC class dynamin-like GTPase superfamily. GB1/RHD3 GTPase family.</text>
</comment>
<dbReference type="OrthoDB" id="7788754at2759"/>
<keyword evidence="3" id="KW-0547">Nucleotide-binding</keyword>
<dbReference type="GO" id="GO:0005525">
    <property type="term" value="F:GTP binding"/>
    <property type="evidence" value="ECO:0007669"/>
    <property type="project" value="UniProtKB-KW"/>
</dbReference>
<keyword evidence="5" id="KW-0256">Endoplasmic reticulum</keyword>
<keyword evidence="8" id="KW-0342">GTP-binding</keyword>
<organism evidence="13">
    <name type="scientific">Capitella teleta</name>
    <name type="common">Polychaete worm</name>
    <dbReference type="NCBI Taxonomy" id="283909"/>
    <lineage>
        <taxon>Eukaryota</taxon>
        <taxon>Metazoa</taxon>
        <taxon>Spiralia</taxon>
        <taxon>Lophotrochozoa</taxon>
        <taxon>Annelida</taxon>
        <taxon>Polychaeta</taxon>
        <taxon>Sedentaria</taxon>
        <taxon>Scolecida</taxon>
        <taxon>Capitellidae</taxon>
        <taxon>Capitella</taxon>
    </lineage>
</organism>
<dbReference type="Gene3D" id="1.20.58.420">
    <property type="entry name" value="AHSP"/>
    <property type="match status" value="1"/>
</dbReference>
<keyword evidence="15" id="KW-1185">Reference proteome</keyword>
<gene>
    <name evidence="13" type="ORF">CAPTEDRAFT_120023</name>
</gene>
<feature type="domain" description="GB1/RHD3-type G" evidence="12">
    <location>
        <begin position="1"/>
        <end position="69"/>
    </location>
</feature>
<dbReference type="HOGENOM" id="CLU_1232404_0_0_1"/>
<keyword evidence="9" id="KW-0472">Membrane</keyword>
<accession>R7VJG1</accession>
<evidence type="ECO:0000256" key="8">
    <source>
        <dbReference type="ARBA" id="ARBA00023134"/>
    </source>
</evidence>
<name>R7VJG1_CAPTE</name>
<dbReference type="EMBL" id="KB293487">
    <property type="protein sequence ID" value="ELU15920.1"/>
    <property type="molecule type" value="Genomic_DNA"/>
</dbReference>
<evidence type="ECO:0000256" key="4">
    <source>
        <dbReference type="ARBA" id="ARBA00022801"/>
    </source>
</evidence>
<evidence type="ECO:0000256" key="5">
    <source>
        <dbReference type="ARBA" id="ARBA00022824"/>
    </source>
</evidence>
<evidence type="ECO:0000256" key="3">
    <source>
        <dbReference type="ARBA" id="ARBA00022741"/>
    </source>
</evidence>
<dbReference type="STRING" id="283909.R7VJG1"/>
<evidence type="ECO:0000256" key="2">
    <source>
        <dbReference type="ARBA" id="ARBA00022692"/>
    </source>
</evidence>
<dbReference type="GO" id="GO:0003924">
    <property type="term" value="F:GTPase activity"/>
    <property type="evidence" value="ECO:0007669"/>
    <property type="project" value="InterPro"/>
</dbReference>
<evidence type="ECO:0000256" key="1">
    <source>
        <dbReference type="ARBA" id="ARBA00004477"/>
    </source>
</evidence>
<dbReference type="SUPFAM" id="SSF48340">
    <property type="entry name" value="Interferon-induced guanylate-binding protein 1 (GBP1), C-terminal domain"/>
    <property type="match status" value="1"/>
</dbReference>
<evidence type="ECO:0000259" key="12">
    <source>
        <dbReference type="PROSITE" id="PS51715"/>
    </source>
</evidence>
<dbReference type="PANTHER" id="PTHR10751">
    <property type="entry name" value="GUANYLATE BINDING PROTEIN"/>
    <property type="match status" value="1"/>
</dbReference>
<dbReference type="AlphaFoldDB" id="R7VJG1"/>
<dbReference type="Pfam" id="PF02263">
    <property type="entry name" value="GBP"/>
    <property type="match status" value="1"/>
</dbReference>
<keyword evidence="2" id="KW-0812">Transmembrane</keyword>
<dbReference type="InterPro" id="IPR015894">
    <property type="entry name" value="Guanylate-bd_N"/>
</dbReference>
<keyword evidence="4" id="KW-0378">Hydrolase</keyword>
<dbReference type="OMA" id="QHEVDNQ"/>
<evidence type="ECO:0000256" key="7">
    <source>
        <dbReference type="ARBA" id="ARBA00022989"/>
    </source>
</evidence>
<evidence type="ECO:0000313" key="14">
    <source>
        <dbReference type="EnsemblMetazoa" id="CapteP120023"/>
    </source>
</evidence>
<sequence>QVGDSQHEQQRTMREHIHSCFDRIGCFLMPHPGKKVATNPEFKGQLADIEVEFMQHMKDLVPLLLTPQNLVMKEINGDKITGKDLVKYFKTYTKIYQGDELPEPKAIFDATAETNHLVALCKAKEIHIQKMEAVCGGDEQYMKEEALIDQHKLTKSQAIEHFRSARKMGGTEVSNRFEERLQAEIDALLPGVIKLNKAKEALFRERAVTKNLVAVAKAKEMYIKEMEAV</sequence>